<proteinExistence type="predicted"/>
<feature type="compositionally biased region" description="Low complexity" evidence="1">
    <location>
        <begin position="52"/>
        <end position="64"/>
    </location>
</feature>
<dbReference type="EMBL" id="BGZK01000692">
    <property type="protein sequence ID" value="GBP56431.1"/>
    <property type="molecule type" value="Genomic_DNA"/>
</dbReference>
<reference evidence="2 3" key="1">
    <citation type="journal article" date="2019" name="Commun. Biol.">
        <title>The bagworm genome reveals a unique fibroin gene that provides high tensile strength.</title>
        <authorList>
            <person name="Kono N."/>
            <person name="Nakamura H."/>
            <person name="Ohtoshi R."/>
            <person name="Tomita M."/>
            <person name="Numata K."/>
            <person name="Arakawa K."/>
        </authorList>
    </citation>
    <scope>NUCLEOTIDE SEQUENCE [LARGE SCALE GENOMIC DNA]</scope>
</reference>
<protein>
    <submittedName>
        <fullName evidence="2">Uncharacterized protein</fullName>
    </submittedName>
</protein>
<evidence type="ECO:0000313" key="2">
    <source>
        <dbReference type="EMBL" id="GBP56431.1"/>
    </source>
</evidence>
<comment type="caution">
    <text evidence="2">The sequence shown here is derived from an EMBL/GenBank/DDBJ whole genome shotgun (WGS) entry which is preliminary data.</text>
</comment>
<sequence length="74" mass="8191">MDTRNFRRIANVLPASYVGTGYLMEEAADREKFRAMINSALRQVSSLCRSSSKSSTCAETSAAAPFSRPRSVER</sequence>
<name>A0A4C1WYJ7_EUMVA</name>
<evidence type="ECO:0000313" key="3">
    <source>
        <dbReference type="Proteomes" id="UP000299102"/>
    </source>
</evidence>
<evidence type="ECO:0000256" key="1">
    <source>
        <dbReference type="SAM" id="MobiDB-lite"/>
    </source>
</evidence>
<gene>
    <name evidence="2" type="ORF">EVAR_90102_1</name>
</gene>
<dbReference type="AlphaFoldDB" id="A0A4C1WYJ7"/>
<feature type="region of interest" description="Disordered" evidence="1">
    <location>
        <begin position="52"/>
        <end position="74"/>
    </location>
</feature>
<organism evidence="2 3">
    <name type="scientific">Eumeta variegata</name>
    <name type="common">Bagworm moth</name>
    <name type="synonym">Eumeta japonica</name>
    <dbReference type="NCBI Taxonomy" id="151549"/>
    <lineage>
        <taxon>Eukaryota</taxon>
        <taxon>Metazoa</taxon>
        <taxon>Ecdysozoa</taxon>
        <taxon>Arthropoda</taxon>
        <taxon>Hexapoda</taxon>
        <taxon>Insecta</taxon>
        <taxon>Pterygota</taxon>
        <taxon>Neoptera</taxon>
        <taxon>Endopterygota</taxon>
        <taxon>Lepidoptera</taxon>
        <taxon>Glossata</taxon>
        <taxon>Ditrysia</taxon>
        <taxon>Tineoidea</taxon>
        <taxon>Psychidae</taxon>
        <taxon>Oiketicinae</taxon>
        <taxon>Eumeta</taxon>
    </lineage>
</organism>
<dbReference type="Proteomes" id="UP000299102">
    <property type="component" value="Unassembled WGS sequence"/>
</dbReference>
<keyword evidence="3" id="KW-1185">Reference proteome</keyword>
<accession>A0A4C1WYJ7</accession>